<name>S4YBY5_SORCE</name>
<dbReference type="AlphaFoldDB" id="S4YBY5"/>
<dbReference type="HOGENOM" id="CLU_1119594_0_0_7"/>
<proteinExistence type="predicted"/>
<dbReference type="EMBL" id="CP003969">
    <property type="protein sequence ID" value="AGP40328.1"/>
    <property type="molecule type" value="Genomic_DNA"/>
</dbReference>
<organism evidence="2 3">
    <name type="scientific">Sorangium cellulosum So0157-2</name>
    <dbReference type="NCBI Taxonomy" id="1254432"/>
    <lineage>
        <taxon>Bacteria</taxon>
        <taxon>Pseudomonadati</taxon>
        <taxon>Myxococcota</taxon>
        <taxon>Polyangia</taxon>
        <taxon>Polyangiales</taxon>
        <taxon>Polyangiaceae</taxon>
        <taxon>Sorangium</taxon>
    </lineage>
</organism>
<protein>
    <submittedName>
        <fullName evidence="2">Uncharacterized protein</fullName>
    </submittedName>
</protein>
<feature type="compositionally biased region" description="Low complexity" evidence="1">
    <location>
        <begin position="259"/>
        <end position="268"/>
    </location>
</feature>
<feature type="region of interest" description="Disordered" evidence="1">
    <location>
        <begin position="229"/>
        <end position="268"/>
    </location>
</feature>
<evidence type="ECO:0000313" key="2">
    <source>
        <dbReference type="EMBL" id="AGP40328.1"/>
    </source>
</evidence>
<sequence length="268" mass="28515">MRNLTIGDLKLALRDLLDERAEELRLSATGRLYEPRLRARQKEIEALPEAAGTQAPLARELSEADVRHDGIGAAIFFLCKAVEAHPSLAPEVKAAAAGAQQAFVPRLDVLRAPYADEASAALDNRPELTRLKAELKAVATPGGGSLHEWVKAFVSAGDEIDKLLRRRATLLATGENAAATGPLRGAVVGLLGRFREALRDEIQEEGSRLPADHEARLFAYVDKLNADRERGARGRAAPTVGGPAAPGEPEAPGEPAPAEPVAVNDSDL</sequence>
<dbReference type="KEGG" id="scu:SCE1572_41000"/>
<accession>S4YBY5</accession>
<evidence type="ECO:0000256" key="1">
    <source>
        <dbReference type="SAM" id="MobiDB-lite"/>
    </source>
</evidence>
<dbReference type="PATRIC" id="fig|1254432.3.peg.9266"/>
<reference evidence="2 3" key="1">
    <citation type="journal article" date="2013" name="Sci. Rep.">
        <title>Extraordinary expansion of a Sorangium cellulosum genome from an alkaline milieu.</title>
        <authorList>
            <person name="Han K."/>
            <person name="Li Z.F."/>
            <person name="Peng R."/>
            <person name="Zhu L.P."/>
            <person name="Zhou T."/>
            <person name="Wang L.G."/>
            <person name="Li S.G."/>
            <person name="Zhang X.B."/>
            <person name="Hu W."/>
            <person name="Wu Z.H."/>
            <person name="Qin N."/>
            <person name="Li Y.Z."/>
        </authorList>
    </citation>
    <scope>NUCLEOTIDE SEQUENCE [LARGE SCALE GENOMIC DNA]</scope>
    <source>
        <strain evidence="2 3">So0157-2</strain>
    </source>
</reference>
<feature type="compositionally biased region" description="Low complexity" evidence="1">
    <location>
        <begin position="234"/>
        <end position="250"/>
    </location>
</feature>
<dbReference type="Proteomes" id="UP000014803">
    <property type="component" value="Chromosome"/>
</dbReference>
<gene>
    <name evidence="2" type="ORF">SCE1572_41000</name>
</gene>
<evidence type="ECO:0000313" key="3">
    <source>
        <dbReference type="Proteomes" id="UP000014803"/>
    </source>
</evidence>